<sequence length="152" mass="16635">MLVSGHASATHFIAHPVQSRSPHERTPPPPPPPYPTQALRQTHMWQHPAAQPRILTPTGQGTIMLTTSGQAIATHGSNSAQLIMSPPATPISIQAQHVLPPSCPPTGQMDSAQRVCIQQTGVQRVPTHVVMHGQQVVQQQQQHLHYEKYSER</sequence>
<reference evidence="2 3" key="1">
    <citation type="journal article" date="2018" name="Biotechnol. Adv.">
        <title>Improved genomic resources and new bioinformatic workflow for the carcinogenic parasite Clonorchis sinensis: Biotechnological implications.</title>
        <authorList>
            <person name="Wang D."/>
            <person name="Korhonen P.K."/>
            <person name="Gasser R.B."/>
            <person name="Young N.D."/>
        </authorList>
    </citation>
    <scope>NUCLEOTIDE SEQUENCE [LARGE SCALE GENOMIC DNA]</scope>
    <source>
        <strain evidence="2">Cs-k2</strain>
    </source>
</reference>
<reference evidence="2 3" key="2">
    <citation type="journal article" date="2021" name="Genomics">
        <title>High-quality reference genome for Clonorchis sinensis.</title>
        <authorList>
            <person name="Young N.D."/>
            <person name="Stroehlein A.J."/>
            <person name="Kinkar L."/>
            <person name="Wang T."/>
            <person name="Sohn W.M."/>
            <person name="Chang B.C.H."/>
            <person name="Kaur P."/>
            <person name="Weisz D."/>
            <person name="Dudchenko O."/>
            <person name="Aiden E.L."/>
            <person name="Korhonen P.K."/>
            <person name="Gasser R.B."/>
        </authorList>
    </citation>
    <scope>NUCLEOTIDE SEQUENCE [LARGE SCALE GENOMIC DNA]</scope>
    <source>
        <strain evidence="2">Cs-k2</strain>
    </source>
</reference>
<evidence type="ECO:0000256" key="1">
    <source>
        <dbReference type="SAM" id="MobiDB-lite"/>
    </source>
</evidence>
<organism evidence="2 3">
    <name type="scientific">Clonorchis sinensis</name>
    <name type="common">Chinese liver fluke</name>
    <dbReference type="NCBI Taxonomy" id="79923"/>
    <lineage>
        <taxon>Eukaryota</taxon>
        <taxon>Metazoa</taxon>
        <taxon>Spiralia</taxon>
        <taxon>Lophotrochozoa</taxon>
        <taxon>Platyhelminthes</taxon>
        <taxon>Trematoda</taxon>
        <taxon>Digenea</taxon>
        <taxon>Opisthorchiida</taxon>
        <taxon>Opisthorchiata</taxon>
        <taxon>Opisthorchiidae</taxon>
        <taxon>Clonorchis</taxon>
    </lineage>
</organism>
<evidence type="ECO:0000313" key="2">
    <source>
        <dbReference type="EMBL" id="KAG5454231.1"/>
    </source>
</evidence>
<dbReference type="EMBL" id="NIRI02000010">
    <property type="protein sequence ID" value="KAG5454231.1"/>
    <property type="molecule type" value="Genomic_DNA"/>
</dbReference>
<protein>
    <submittedName>
        <fullName evidence="2">Uncharacterized protein</fullName>
    </submittedName>
</protein>
<dbReference type="AlphaFoldDB" id="A0A8T1MZP7"/>
<keyword evidence="3" id="KW-1185">Reference proteome</keyword>
<dbReference type="Proteomes" id="UP000286415">
    <property type="component" value="Unassembled WGS sequence"/>
</dbReference>
<proteinExistence type="predicted"/>
<name>A0A8T1MZP7_CLOSI</name>
<comment type="caution">
    <text evidence="2">The sequence shown here is derived from an EMBL/GenBank/DDBJ whole genome shotgun (WGS) entry which is preliminary data.</text>
</comment>
<gene>
    <name evidence="2" type="ORF">CSKR_201945</name>
</gene>
<feature type="region of interest" description="Disordered" evidence="1">
    <location>
        <begin position="1"/>
        <end position="38"/>
    </location>
</feature>
<evidence type="ECO:0000313" key="3">
    <source>
        <dbReference type="Proteomes" id="UP000286415"/>
    </source>
</evidence>
<accession>A0A8T1MZP7</accession>